<dbReference type="RefSeq" id="XP_052131595.1">
    <property type="nucleotide sequence ID" value="XM_052275635.1"/>
</dbReference>
<dbReference type="Proteomes" id="UP000504606">
    <property type="component" value="Unplaced"/>
</dbReference>
<keyword evidence="1" id="KW-1185">Reference proteome</keyword>
<reference evidence="2" key="1">
    <citation type="submission" date="2025-08" db="UniProtKB">
        <authorList>
            <consortium name="RefSeq"/>
        </authorList>
    </citation>
    <scope>IDENTIFICATION</scope>
    <source>
        <tissue evidence="2">Whole organism</tissue>
    </source>
</reference>
<evidence type="ECO:0000313" key="2">
    <source>
        <dbReference type="RefSeq" id="XP_052131595.1"/>
    </source>
</evidence>
<proteinExistence type="predicted"/>
<protein>
    <submittedName>
        <fullName evidence="2">Uncharacterized protein LOC127748733</fullName>
    </submittedName>
</protein>
<sequence length="112" mass="13440">MINQNFRVHQIVHPLRIQVNIAQKIAKKQIRKRKKKKRPDLVLTMEIVNIIVQMEDLTVTEKIENLIILNIRKMHQTYRVLQIIHTMRTQANMILAIVMKQIRKRKKKTTVL</sequence>
<dbReference type="KEGG" id="foc:127748733"/>
<evidence type="ECO:0000313" key="1">
    <source>
        <dbReference type="Proteomes" id="UP000504606"/>
    </source>
</evidence>
<dbReference type="AlphaFoldDB" id="A0A9C6XUP3"/>
<dbReference type="GeneID" id="127748733"/>
<name>A0A9C6XUP3_FRAOC</name>
<accession>A0A9C6XUP3</accession>
<gene>
    <name evidence="2" type="primary">LOC127748733</name>
</gene>
<organism evidence="1 2">
    <name type="scientific">Frankliniella occidentalis</name>
    <name type="common">Western flower thrips</name>
    <name type="synonym">Euthrips occidentalis</name>
    <dbReference type="NCBI Taxonomy" id="133901"/>
    <lineage>
        <taxon>Eukaryota</taxon>
        <taxon>Metazoa</taxon>
        <taxon>Ecdysozoa</taxon>
        <taxon>Arthropoda</taxon>
        <taxon>Hexapoda</taxon>
        <taxon>Insecta</taxon>
        <taxon>Pterygota</taxon>
        <taxon>Neoptera</taxon>
        <taxon>Paraneoptera</taxon>
        <taxon>Thysanoptera</taxon>
        <taxon>Terebrantia</taxon>
        <taxon>Thripoidea</taxon>
        <taxon>Thripidae</taxon>
        <taxon>Frankliniella</taxon>
    </lineage>
</organism>